<sequence>MNRIYRRIWNRAKGCWEVASELINRNQGGGRVAKACTATALVALMQIGPGLSGAEAAAFYMGGCSYSDSGNVNCVPIIGRTSAVSYANAVLGSQDYLVMGGGAVADGDWITMFGHQSYVKGHFSSAFGAKANANGVDSVAVGYNASANGGHSTIVGTNAYGKGIGSTAFGNSAAATRQNALAVGSGSLSQSENAVAMGANAFANGVDGVALGSKASVDTGGGNSGIAIGAAAKAGTAGYTGAIAIGGGAEARIDGVALGYGASTTAQGAVALGVRSSATEVNTVSVGSSTLRRRIVNVEDGRITASSSDAVTGKQLHAMSERVDGLIKQDSASGIVRIANSNTGTEVSMRNAVLATRKVSGVSDGALTTSSTDAVNGKQLNATNTRLGTVESAVGTVKGDLADVRTLAQSATNRIDATTLALGKGAVAESGSYGISTAIGNNAKAYNGRSVALGFDALAGVDAEGNKVNNQNAGVSIGANTRSANGAVATGFRAIASGNFSIAVGGDANAAAEHATAIGYLSKATAKQSTALGRGSEATAQFATALGNLAVSANTSAVALGDRANARHDNAVALGAGAVTASVNSVSVGSATLKRKIQYIADGAVSNGSTDAITGNQLFATNQAVSTAQSTATSAQTAANAAKADAAKALAETTALAGLVSQTAVSGSVRLGEKNSGTVLDVRNSANASRKVTGVADGTVSASSNEAVNGKQLNATNVQVAAVEKAATAAQADATAAKADAANALVSTTALEGLVSQTAANGNVRLGGKNSGTVLDVRNSANASRKLTGVADGLVNASSYEAVNGRQLNATNDKVAAVESIARAAGTEAAAAKTDAAKALVETAALGGLVAQVSTTGNVRLGERNSGTTLDVRNSANANRKISGVADGLLSTSSTEAVSGKQLHSSNSRISALEGVSQYLSIGVAPISEPAEAGAGGVAIGNSAKTGAESGTAVGTRARAMGRNSTAIGRGATVFEDSENGFAMGAGSEVGAAGGGANDGVAIGAGAKIGSGAHGSLALGRDAQANEAGVVSFGNSGMQRRLVNIARGTVDHNATTVSQLKDSLATLGGGAGMDASGNIIAPTYSVQAGTQNSVEDALMALDGAVISAGRRADKVEDQLSSIFQDSPSARADGMNQIALSSANGMVLSNLADGRVAPGSRDAVTGSQLYAAEQKISQNRNDLEAMRKEREMGQEATRGLDASVIDYGGARLTGVAEAKLSADSSDVVRGSQLYATNEELQKLSSASRFVAVGDQGPGKAAKAGAVGVAIGDSAQASLQSEGAVAIGSFARADGKNSVALGRAAYVDATAEHGFAVGVYSSVHEANGIAIGVGSTVKQGASSSVAIGVHSVADEAGTVSFGNIEMKRRLTNIANGTANHNAATVGQLRGALSALGGEVDANGNIVGPSFTVQGQSQSTLNGALEALDGAVVSNRSRVNQVESQLRSVFQDTPSVRADGLNQLTLAGTHGMVISNVANGLIAAGSRDAVNGGQLHSMQQQLNGRMDGLEQRIDAPQPQAMAVASVPEPEAPVPQAEGGQQVASTGEGEKPAPQPKSKKDDTPKPQVDTAELEKMLARANEYTDGAISSFERRLDKMDKRFNRMAAMSSAQTAMAMNTAGLATYNRLGAGVGYSEGESAMAVGYQRVLNEKGSATFSLNGAFTNSGERSMGVGVGIGW</sequence>
<dbReference type="InterPro" id="IPR011049">
    <property type="entry name" value="Serralysin-like_metalloprot_C"/>
</dbReference>
<comment type="caution">
    <text evidence="16">The sequence shown here is derived from an EMBL/GenBank/DDBJ whole genome shotgun (WGS) entry which is preliminary data.</text>
</comment>
<evidence type="ECO:0000259" key="12">
    <source>
        <dbReference type="Pfam" id="PF03895"/>
    </source>
</evidence>
<evidence type="ECO:0000256" key="1">
    <source>
        <dbReference type="ARBA" id="ARBA00004241"/>
    </source>
</evidence>
<keyword evidence="4" id="KW-0813">Transport</keyword>
<feature type="domain" description="Trimeric autotransporter adhesin YadA-like C-terminal membrane anchor" evidence="12">
    <location>
        <begin position="1623"/>
        <end position="1675"/>
    </location>
</feature>
<proteinExistence type="inferred from homology"/>
<feature type="domain" description="Trimeric autotransporter adhesin YadA-like stalk" evidence="14">
    <location>
        <begin position="1210"/>
        <end position="1240"/>
    </location>
</feature>
<evidence type="ECO:0000313" key="17">
    <source>
        <dbReference type="Proteomes" id="UP001306668"/>
    </source>
</evidence>
<feature type="domain" description="Trimeric autotransporter adhesin YadA-like stalk" evidence="14">
    <location>
        <begin position="1471"/>
        <end position="1504"/>
    </location>
</feature>
<dbReference type="Gene3D" id="3.30.1300.30">
    <property type="entry name" value="GSPII I/J protein-like"/>
    <property type="match status" value="1"/>
</dbReference>
<feature type="domain" description="Trimeric autotransporter adhesin YadA-like head" evidence="13">
    <location>
        <begin position="555"/>
        <end position="578"/>
    </location>
</feature>
<dbReference type="Gene3D" id="1.20.5.170">
    <property type="match status" value="5"/>
</dbReference>
<dbReference type="CDD" id="cd12820">
    <property type="entry name" value="LbR_YadA-like"/>
    <property type="match status" value="2"/>
</dbReference>
<keyword evidence="17" id="KW-1185">Reference proteome</keyword>
<evidence type="ECO:0000259" key="14">
    <source>
        <dbReference type="Pfam" id="PF05662"/>
    </source>
</evidence>
<feature type="region of interest" description="Disordered" evidence="11">
    <location>
        <begin position="1516"/>
        <end position="1564"/>
    </location>
</feature>
<name>A0ABQ6QDX0_9GAMM</name>
<evidence type="ECO:0000256" key="2">
    <source>
        <dbReference type="ARBA" id="ARBA00004442"/>
    </source>
</evidence>
<evidence type="ECO:0000256" key="6">
    <source>
        <dbReference type="ARBA" id="ARBA00022692"/>
    </source>
</evidence>
<evidence type="ECO:0000259" key="15">
    <source>
        <dbReference type="Pfam" id="PF13018"/>
    </source>
</evidence>
<feature type="domain" description="Trimeric autotransporter adhesin YadA-like head" evidence="13">
    <location>
        <begin position="121"/>
        <end position="145"/>
    </location>
</feature>
<dbReference type="Pfam" id="PF05662">
    <property type="entry name" value="YadA_stalk"/>
    <property type="match status" value="11"/>
</dbReference>
<gene>
    <name evidence="16" type="primary">ehaG</name>
    <name evidence="16" type="ORF">STENOSP10_24910</name>
</gene>
<feature type="domain" description="Trimeric autotransporter adhesin YadA-like stalk" evidence="14">
    <location>
        <begin position="358"/>
        <end position="392"/>
    </location>
</feature>
<evidence type="ECO:0000313" key="16">
    <source>
        <dbReference type="EMBL" id="GMR28271.1"/>
    </source>
</evidence>
<dbReference type="EMBL" id="BTRJ01000025">
    <property type="protein sequence ID" value="GMR28271.1"/>
    <property type="molecule type" value="Genomic_DNA"/>
</dbReference>
<evidence type="ECO:0000256" key="7">
    <source>
        <dbReference type="ARBA" id="ARBA00022729"/>
    </source>
</evidence>
<dbReference type="InterPro" id="IPR045584">
    <property type="entry name" value="Pilin-like"/>
</dbReference>
<feature type="domain" description="Trimeric autotransporter adhesin YadA-like stalk" evidence="14">
    <location>
        <begin position="1148"/>
        <end position="1180"/>
    </location>
</feature>
<feature type="domain" description="Trimeric autotransporter adhesin YadA-like head" evidence="13">
    <location>
        <begin position="1280"/>
        <end position="1301"/>
    </location>
</feature>
<comment type="subcellular location">
    <subcellularLocation>
        <location evidence="2">Cell outer membrane</location>
    </subcellularLocation>
    <subcellularLocation>
        <location evidence="1">Cell surface</location>
    </subcellularLocation>
</comment>
<dbReference type="SUPFAM" id="SSF54523">
    <property type="entry name" value="Pili subunits"/>
    <property type="match status" value="1"/>
</dbReference>
<keyword evidence="8" id="KW-0653">Protein transport</keyword>
<keyword evidence="10" id="KW-0998">Cell outer membrane</keyword>
<dbReference type="Pfam" id="PF03895">
    <property type="entry name" value="YadA_anchor"/>
    <property type="match status" value="1"/>
</dbReference>
<feature type="domain" description="Trimeric autotransporter adhesin YadA-like head" evidence="13">
    <location>
        <begin position="962"/>
        <end position="988"/>
    </location>
</feature>
<feature type="domain" description="Trimeric autotransporter adhesin YadA-like head" evidence="13">
    <location>
        <begin position="483"/>
        <end position="508"/>
    </location>
</feature>
<evidence type="ECO:0000256" key="11">
    <source>
        <dbReference type="SAM" id="MobiDB-lite"/>
    </source>
</evidence>
<evidence type="ECO:0000256" key="8">
    <source>
        <dbReference type="ARBA" id="ARBA00022927"/>
    </source>
</evidence>
<dbReference type="InterPro" id="IPR024973">
    <property type="entry name" value="ESPR"/>
</dbReference>
<feature type="compositionally biased region" description="Low complexity" evidence="11">
    <location>
        <begin position="1519"/>
        <end position="1534"/>
    </location>
</feature>
<feature type="domain" description="Trimeric autotransporter adhesin YadA-like stalk" evidence="14">
    <location>
        <begin position="1367"/>
        <end position="1403"/>
    </location>
</feature>
<keyword evidence="6" id="KW-0812">Transmembrane</keyword>
<evidence type="ECO:0000259" key="13">
    <source>
        <dbReference type="Pfam" id="PF05658"/>
    </source>
</evidence>
<protein>
    <submittedName>
        <fullName evidence="16">Trimeric autotransporter adhesin EhaG</fullName>
    </submittedName>
</protein>
<feature type="domain" description="Trimeric autotransporter adhesin YadA-like stalk" evidence="14">
    <location>
        <begin position="1041"/>
        <end position="1078"/>
    </location>
</feature>
<dbReference type="Proteomes" id="UP001306668">
    <property type="component" value="Unassembled WGS sequence"/>
</dbReference>
<organism evidence="16 17">
    <name type="scientific">Stenotrophomonas sepilia</name>
    <dbReference type="NCBI Taxonomy" id="2860290"/>
    <lineage>
        <taxon>Bacteria</taxon>
        <taxon>Pseudomonadati</taxon>
        <taxon>Pseudomonadota</taxon>
        <taxon>Gammaproteobacteria</taxon>
        <taxon>Lysobacterales</taxon>
        <taxon>Lysobacteraceae</taxon>
        <taxon>Stenotrophomonas</taxon>
        <taxon>Stenotrophomonas maltophilia group</taxon>
    </lineage>
</organism>
<feature type="domain" description="Trimeric autotransporter adhesin YadA-like head" evidence="13">
    <location>
        <begin position="163"/>
        <end position="187"/>
    </location>
</feature>
<feature type="domain" description="Trimeric autotransporter adhesin YadA-like stalk" evidence="14">
    <location>
        <begin position="881"/>
        <end position="912"/>
    </location>
</feature>
<dbReference type="Pfam" id="PF05658">
    <property type="entry name" value="YadA_head"/>
    <property type="match status" value="10"/>
</dbReference>
<feature type="domain" description="Trimeric autotransporter adhesin YadA-like head" evidence="13">
    <location>
        <begin position="510"/>
        <end position="536"/>
    </location>
</feature>
<keyword evidence="5" id="KW-1134">Transmembrane beta strand</keyword>
<evidence type="ECO:0000256" key="3">
    <source>
        <dbReference type="ARBA" id="ARBA00005848"/>
    </source>
</evidence>
<keyword evidence="9" id="KW-0472">Membrane</keyword>
<comment type="similarity">
    <text evidence="3">Belongs to the autotransporter-2 (AT-2) (TC 1.B.40) family.</text>
</comment>
<feature type="domain" description="Trimeric autotransporter adhesin YadA-like stalk" evidence="14">
    <location>
        <begin position="786"/>
        <end position="817"/>
    </location>
</feature>
<reference evidence="17" key="1">
    <citation type="submission" date="2023-07" db="EMBL/GenBank/DDBJ databases">
        <title>Genome sequence of Stenotrophomonas sp. Alg010 isolated from Sargassum waste.</title>
        <authorList>
            <person name="Mohapatra"/>
            <person name="B.R."/>
        </authorList>
    </citation>
    <scope>NUCLEOTIDE SEQUENCE [LARGE SCALE GENOMIC DNA]</scope>
    <source>
        <strain evidence="17">Alg010</strain>
    </source>
</reference>
<dbReference type="InterPro" id="IPR008635">
    <property type="entry name" value="Coiled_stalk_dom"/>
</dbReference>
<feature type="domain" description="Trimeric autotransporter adhesin YadA-like stalk" evidence="14">
    <location>
        <begin position="691"/>
        <end position="734"/>
    </location>
</feature>
<dbReference type="Gene3D" id="2.150.10.10">
    <property type="entry name" value="Serralysin-like metalloprotease, C-terminal"/>
    <property type="match status" value="7"/>
</dbReference>
<dbReference type="Gene3D" id="2.60.40.4050">
    <property type="match status" value="1"/>
</dbReference>
<feature type="domain" description="Trimeric autotransporter adhesin YadA-like stalk" evidence="14">
    <location>
        <begin position="294"/>
        <end position="330"/>
    </location>
</feature>
<dbReference type="Pfam" id="PF13018">
    <property type="entry name" value="ESPR"/>
    <property type="match status" value="1"/>
</dbReference>
<accession>A0ABQ6QDX0</accession>
<dbReference type="RefSeq" id="WP_338167835.1">
    <property type="nucleotide sequence ID" value="NZ_BTRJ01000025.1"/>
</dbReference>
<feature type="domain" description="Trimeric autotransporter adhesin YadA-like head" evidence="13">
    <location>
        <begin position="192"/>
        <end position="215"/>
    </location>
</feature>
<keyword evidence="7" id="KW-0732">Signal</keyword>
<feature type="domain" description="Trimeric autotransporter adhesin YadA-like stalk" evidence="14">
    <location>
        <begin position="597"/>
        <end position="640"/>
    </location>
</feature>
<dbReference type="InterPro" id="IPR008640">
    <property type="entry name" value="Adhesin_Head_dom"/>
</dbReference>
<dbReference type="InterPro" id="IPR005594">
    <property type="entry name" value="YadA_C"/>
</dbReference>
<feature type="domain" description="Trimeric autotransporter adhesin YadA-like head" evidence="13">
    <location>
        <begin position="254"/>
        <end position="274"/>
    </location>
</feature>
<evidence type="ECO:0000256" key="10">
    <source>
        <dbReference type="ARBA" id="ARBA00023237"/>
    </source>
</evidence>
<evidence type="ECO:0000256" key="4">
    <source>
        <dbReference type="ARBA" id="ARBA00022448"/>
    </source>
</evidence>
<evidence type="ECO:0000256" key="5">
    <source>
        <dbReference type="ARBA" id="ARBA00022452"/>
    </source>
</evidence>
<feature type="domain" description="ESPR" evidence="15">
    <location>
        <begin position="1"/>
        <end position="45"/>
    </location>
</feature>
<feature type="domain" description="Trimeric autotransporter adhesin YadA-like head" evidence="13">
    <location>
        <begin position="436"/>
        <end position="457"/>
    </location>
</feature>
<evidence type="ECO:0000256" key="9">
    <source>
        <dbReference type="ARBA" id="ARBA00023136"/>
    </source>
</evidence>
<dbReference type="SUPFAM" id="SSF101967">
    <property type="entry name" value="Adhesin YadA, collagen-binding domain"/>
    <property type="match status" value="4"/>
</dbReference>